<dbReference type="STRING" id="1075417.SAMN05421823_104204"/>
<dbReference type="InterPro" id="IPR036641">
    <property type="entry name" value="HPT_dom_sf"/>
</dbReference>
<dbReference type="GO" id="GO:0000155">
    <property type="term" value="F:phosphorelay sensor kinase activity"/>
    <property type="evidence" value="ECO:0007669"/>
    <property type="project" value="InterPro"/>
</dbReference>
<keyword evidence="9" id="KW-0808">Transferase</keyword>
<dbReference type="SUPFAM" id="SSF47384">
    <property type="entry name" value="Homodimeric domain of signal transducing histidine kinase"/>
    <property type="match status" value="1"/>
</dbReference>
<keyword evidence="5" id="KW-1003">Cell membrane</keyword>
<dbReference type="SMART" id="SM00388">
    <property type="entry name" value="HisKA"/>
    <property type="match status" value="1"/>
</dbReference>
<dbReference type="InterPro" id="IPR003018">
    <property type="entry name" value="GAF"/>
</dbReference>
<keyword evidence="14" id="KW-1133">Transmembrane helix</keyword>
<dbReference type="GO" id="GO:0005737">
    <property type="term" value="C:cytoplasm"/>
    <property type="evidence" value="ECO:0007669"/>
    <property type="project" value="UniProtKB-SubCell"/>
</dbReference>
<dbReference type="SMART" id="SM00086">
    <property type="entry name" value="PAC"/>
    <property type="match status" value="6"/>
</dbReference>
<comment type="subcellular location">
    <subcellularLocation>
        <location evidence="2">Cell inner membrane</location>
        <topology evidence="2">Multi-pass membrane protein</topology>
    </subcellularLocation>
    <subcellularLocation>
        <location evidence="3">Cytoplasm</location>
    </subcellularLocation>
</comment>
<dbReference type="GO" id="GO:0005886">
    <property type="term" value="C:plasma membrane"/>
    <property type="evidence" value="ECO:0007669"/>
    <property type="project" value="UniProtKB-SubCell"/>
</dbReference>
<dbReference type="GO" id="GO:0005524">
    <property type="term" value="F:ATP binding"/>
    <property type="evidence" value="ECO:0007669"/>
    <property type="project" value="UniProtKB-KW"/>
</dbReference>
<dbReference type="Gene3D" id="3.30.450.20">
    <property type="entry name" value="PAS domain"/>
    <property type="match status" value="8"/>
</dbReference>
<dbReference type="InterPro" id="IPR004358">
    <property type="entry name" value="Sig_transdc_His_kin-like_C"/>
</dbReference>
<dbReference type="Pfam" id="PF00989">
    <property type="entry name" value="PAS"/>
    <property type="match status" value="1"/>
</dbReference>
<dbReference type="EC" id="2.7.13.3" evidence="4"/>
<evidence type="ECO:0000313" key="27">
    <source>
        <dbReference type="Proteomes" id="UP000198510"/>
    </source>
</evidence>
<feature type="domain" description="Histidine kinase" evidence="21">
    <location>
        <begin position="1376"/>
        <end position="1603"/>
    </location>
</feature>
<keyword evidence="11" id="KW-0547">Nucleotide-binding</keyword>
<keyword evidence="10" id="KW-0812">Transmembrane</keyword>
<name>A0A1G9GTN4_9BACT</name>
<feature type="domain" description="PAS" evidence="23">
    <location>
        <begin position="160"/>
        <end position="232"/>
    </location>
</feature>
<evidence type="ECO:0000256" key="5">
    <source>
        <dbReference type="ARBA" id="ARBA00022475"/>
    </source>
</evidence>
<dbReference type="Pfam" id="PF00512">
    <property type="entry name" value="HisKA"/>
    <property type="match status" value="1"/>
</dbReference>
<dbReference type="InterPro" id="IPR000014">
    <property type="entry name" value="PAS"/>
</dbReference>
<dbReference type="InterPro" id="IPR011006">
    <property type="entry name" value="CheY-like_superfamily"/>
</dbReference>
<dbReference type="SUPFAM" id="SSF52172">
    <property type="entry name" value="CheY-like"/>
    <property type="match status" value="1"/>
</dbReference>
<dbReference type="Gene3D" id="3.30.450.40">
    <property type="match status" value="1"/>
</dbReference>
<evidence type="ECO:0000259" key="21">
    <source>
        <dbReference type="PROSITE" id="PS50109"/>
    </source>
</evidence>
<proteinExistence type="predicted"/>
<dbReference type="FunFam" id="1.10.287.130:FF:000002">
    <property type="entry name" value="Two-component osmosensing histidine kinase"/>
    <property type="match status" value="1"/>
</dbReference>
<dbReference type="SUPFAM" id="SSF47226">
    <property type="entry name" value="Histidine-containing phosphotransfer domain, HPT domain"/>
    <property type="match status" value="1"/>
</dbReference>
<evidence type="ECO:0000259" key="22">
    <source>
        <dbReference type="PROSITE" id="PS50110"/>
    </source>
</evidence>
<dbReference type="Pfam" id="PF01590">
    <property type="entry name" value="GAF"/>
    <property type="match status" value="1"/>
</dbReference>
<evidence type="ECO:0000259" key="23">
    <source>
        <dbReference type="PROSITE" id="PS50112"/>
    </source>
</evidence>
<keyword evidence="6" id="KW-0963">Cytoplasm</keyword>
<evidence type="ECO:0000256" key="8">
    <source>
        <dbReference type="ARBA" id="ARBA00022553"/>
    </source>
</evidence>
<dbReference type="InterPro" id="IPR035965">
    <property type="entry name" value="PAS-like_dom_sf"/>
</dbReference>
<evidence type="ECO:0000256" key="4">
    <source>
        <dbReference type="ARBA" id="ARBA00012438"/>
    </source>
</evidence>
<evidence type="ECO:0000259" key="24">
    <source>
        <dbReference type="PROSITE" id="PS50113"/>
    </source>
</evidence>
<dbReference type="GO" id="GO:0032991">
    <property type="term" value="C:protein-containing complex"/>
    <property type="evidence" value="ECO:0007669"/>
    <property type="project" value="UniProtKB-ARBA"/>
</dbReference>
<dbReference type="PANTHER" id="PTHR43047">
    <property type="entry name" value="TWO-COMPONENT HISTIDINE PROTEIN KINASE"/>
    <property type="match status" value="1"/>
</dbReference>
<dbReference type="Proteomes" id="UP000198510">
    <property type="component" value="Unassembled WGS sequence"/>
</dbReference>
<feature type="domain" description="PAC" evidence="24">
    <location>
        <begin position="774"/>
        <end position="826"/>
    </location>
</feature>
<reference evidence="26 27" key="1">
    <citation type="submission" date="2016-10" db="EMBL/GenBank/DDBJ databases">
        <authorList>
            <person name="de Groot N.N."/>
        </authorList>
    </citation>
    <scope>NUCLEOTIDE SEQUENCE [LARGE SCALE GENOMIC DNA]</scope>
    <source>
        <strain evidence="26 27">DSM 25186</strain>
    </source>
</reference>
<dbReference type="Pfam" id="PF13188">
    <property type="entry name" value="PAS_8"/>
    <property type="match status" value="1"/>
</dbReference>
<evidence type="ECO:0000256" key="10">
    <source>
        <dbReference type="ARBA" id="ARBA00022692"/>
    </source>
</evidence>
<dbReference type="CDD" id="cd17546">
    <property type="entry name" value="REC_hyHK_CKI1_RcsC-like"/>
    <property type="match status" value="1"/>
</dbReference>
<keyword evidence="15" id="KW-0902">Two-component regulatory system</keyword>
<evidence type="ECO:0000256" key="1">
    <source>
        <dbReference type="ARBA" id="ARBA00000085"/>
    </source>
</evidence>
<dbReference type="SMART" id="SM00448">
    <property type="entry name" value="REC"/>
    <property type="match status" value="1"/>
</dbReference>
<gene>
    <name evidence="26" type="ORF">SAMN05421823_104204</name>
</gene>
<evidence type="ECO:0000256" key="15">
    <source>
        <dbReference type="ARBA" id="ARBA00023012"/>
    </source>
</evidence>
<dbReference type="Pfam" id="PF13426">
    <property type="entry name" value="PAS_9"/>
    <property type="match status" value="1"/>
</dbReference>
<dbReference type="InterPro" id="IPR003594">
    <property type="entry name" value="HATPase_dom"/>
</dbReference>
<dbReference type="PROSITE" id="PS50109">
    <property type="entry name" value="HIS_KIN"/>
    <property type="match status" value="1"/>
</dbReference>
<evidence type="ECO:0000256" key="12">
    <source>
        <dbReference type="ARBA" id="ARBA00022777"/>
    </source>
</evidence>
<dbReference type="InterPro" id="IPR029016">
    <property type="entry name" value="GAF-like_dom_sf"/>
</dbReference>
<feature type="domain" description="HPt" evidence="25">
    <location>
        <begin position="1779"/>
        <end position="1878"/>
    </location>
</feature>
<dbReference type="OrthoDB" id="9811889at2"/>
<evidence type="ECO:0000256" key="17">
    <source>
        <dbReference type="ARBA" id="ARBA00064003"/>
    </source>
</evidence>
<evidence type="ECO:0000256" key="13">
    <source>
        <dbReference type="ARBA" id="ARBA00022840"/>
    </source>
</evidence>
<feature type="domain" description="Response regulatory" evidence="22">
    <location>
        <begin position="1629"/>
        <end position="1744"/>
    </location>
</feature>
<dbReference type="InterPro" id="IPR005467">
    <property type="entry name" value="His_kinase_dom"/>
</dbReference>
<protein>
    <recommendedName>
        <fullName evidence="18">Sensory/regulatory protein RpfC</fullName>
        <ecNumber evidence="4">2.7.13.3</ecNumber>
    </recommendedName>
</protein>
<dbReference type="Pfam" id="PF08447">
    <property type="entry name" value="PAS_3"/>
    <property type="match status" value="2"/>
</dbReference>
<dbReference type="FunFam" id="3.30.565.10:FF:000010">
    <property type="entry name" value="Sensor histidine kinase RcsC"/>
    <property type="match status" value="1"/>
</dbReference>
<feature type="modified residue" description="4-aspartylphosphate" evidence="20">
    <location>
        <position position="1678"/>
    </location>
</feature>
<dbReference type="InterPro" id="IPR013656">
    <property type="entry name" value="PAS_4"/>
</dbReference>
<dbReference type="SUPFAM" id="SSF55785">
    <property type="entry name" value="PYP-like sensor domain (PAS domain)"/>
    <property type="match status" value="8"/>
</dbReference>
<keyword evidence="16" id="KW-0472">Membrane</keyword>
<evidence type="ECO:0000256" key="18">
    <source>
        <dbReference type="ARBA" id="ARBA00068150"/>
    </source>
</evidence>
<dbReference type="SMART" id="SM00091">
    <property type="entry name" value="PAS"/>
    <property type="match status" value="8"/>
</dbReference>
<evidence type="ECO:0000256" key="14">
    <source>
        <dbReference type="ARBA" id="ARBA00022989"/>
    </source>
</evidence>
<dbReference type="Gene3D" id="1.20.120.160">
    <property type="entry name" value="HPT domain"/>
    <property type="match status" value="1"/>
</dbReference>
<feature type="domain" description="PAS" evidence="23">
    <location>
        <begin position="700"/>
        <end position="770"/>
    </location>
</feature>
<sequence>MKESTYPPDEKTADELRAEIRRLNEELKRARQAQTIAQDGQFAEMLSRYSHDLVCLHDLEGRIVALNDAGRLMLGVQEGQELYIRDITPSYIHEDFPRIITRLQSEKAGHGQLPVFDHAGEIRQLSYHHRLVGEGPEALVQVVAHDITELWRSQLLLENSYEDLRDIFQSSGDAILVLNDEGKILSINQAALDLYGYAEDQLVGQSYQMLHVRSYYDADRVRELLQRAMNGETARMDWDGQTRQDEQLLREVTFRRGSWGGRTVVIAFDREIPEWKRVERNIAQRNKELEYINEILKFASSELQAERFLLKSLRKTLSLTGIKAGGVYWIDQEAEQGRLVGQYHMEPDEEAALQQLDLKNKTFQQLRRYHRNVVTTSPVDPDKRLLYFPIETEGQLRAVLVFRRMLERVRREEILLLNFISKELGNYLTHERLQGQLTNYEERYKLLFESANDGILLLEDGVVVDCNQRASEIFGDVTDEMIGMPYLSLLPERQPDGALSSDLVASRFQTVRKGLSFSFEGQHQRLDGELIDTEITLNSLETPDNFLMVAIIRNITDRKQAEVALKESEAKFRTLADNAPVLMKMTNANNYFNFFSRQWLTFTGYTSEQALENGWLDNLHPDDLPNFLVTLDRAFKRRGSFEINYRLKRADGTYRWMLDNGVPYVDNQGQFRGYISCAVDITDRRAAEEEARRQEALIESEKRLHNVLAKATLVALNLDQEGQLFYANHYFQTITDWQEDELKARNWFDLIPPDQREQAVADLKQLFESGGLMQNFEQEILTRNGEVRVVRFNTIILNNAADGQLRATVVGEDITEKLRVAKALEESTRQLQDFFENANDLIMIFAPDGTLRTGNTAFRATLGYTEDEAKQLHFSQLIHPEHREQIERYLKSLLKGGATERFETVLLTHDGKNINVMASINCQFQNGRPMAFRVIMHDITERTRAERSQRLYHTIAGLTVQSPNLRDLYANIQQELGQAVDTNNFSIVLTNPEGDGLQFAFFQDEHGDDDPYPAERRQMAEWLAYQVMQQEQPLFLYEGRLVGLAREAGVSLPKPVPKVWLGVPLRLGSTLTGVIAIYSYYDRTAYDRKDLKLLDFISGQVALSIQRKKDEEMLSDQTARLNAIFESSSHLIWSVNRQGRLTSFNSNYGVTLGQEGTQHSIPMDHWFSTWLSQYQQVFDGRPLNFETSQTVRNEELWWEIFLNPIYKSDGQIEEISGIGHDITQKKISGLALKESEEKFRNIFESFQDIYFRTDQEGYITMISPSVQELCGYEPEEVMGKKVTEFYVYNVRRRDSLRQLTRKGSIRNFEVPIIDKRGEVIQFICNMRLIRNEQNKVVGVEGVARDITELKKANQEVMDARDLAERSLKVKEQFLANMSHEIRTPMNGVIGVIDLLNDTPLNTEQRDYVQTVKKSSETLLNILNDILDISKIEAGKMQLRRHPLSLFDTIDKLISLFQQQASQKGIRLHYQVADEVPRYISADETRLLQVLSNLTSNAIKFTDKGEVRLTFTGQVLPAQGNDPQRKHLIRVEVTDTGIGISRENLSALFDYFAQLDNSSTKSYAGTGLGLVISKQLSHLMNGDIGVKSEKGKGSTFWFTFQTREVEAAQVPSRDSEHAVAVRYQFLEPPRVLLVDDNPINRKVASEILRKAGCDVVTASNGAEALATVGNDSFELIFMDIQMPDMDGVTAMKKLREQHKQLPPIIAMTAYSMQGDEDKFIQSGMDDYLSKPIKPETLVMMVKEWVKKPTKVLKGPAEAPEASAGTVLNLEKVKNLLRIIGEEMTQETYQEFETETQQFLHECQEATAREEYNVVKSHLHTLKGNAGTLGVEKLAEQARLTEEKLKTGNYISLQQDLIYLEEKFREYQDLYPNLLNTISP</sequence>
<dbReference type="GO" id="GO:0006355">
    <property type="term" value="P:regulation of DNA-templated transcription"/>
    <property type="evidence" value="ECO:0007669"/>
    <property type="project" value="InterPro"/>
</dbReference>
<dbReference type="PRINTS" id="PR00344">
    <property type="entry name" value="BCTRLSENSOR"/>
</dbReference>
<comment type="subunit">
    <text evidence="17">At low DSF concentrations, interacts with RpfF.</text>
</comment>
<dbReference type="PROSITE" id="PS50110">
    <property type="entry name" value="RESPONSE_REGULATORY"/>
    <property type="match status" value="1"/>
</dbReference>
<dbReference type="NCBIfam" id="TIGR00229">
    <property type="entry name" value="sensory_box"/>
    <property type="match status" value="8"/>
</dbReference>
<dbReference type="InterPro" id="IPR001789">
    <property type="entry name" value="Sig_transdc_resp-reg_receiver"/>
</dbReference>
<dbReference type="PROSITE" id="PS50113">
    <property type="entry name" value="PAC"/>
    <property type="match status" value="4"/>
</dbReference>
<dbReference type="Gene3D" id="1.10.287.130">
    <property type="match status" value="1"/>
</dbReference>
<feature type="domain" description="PAS" evidence="23">
    <location>
        <begin position="1235"/>
        <end position="1286"/>
    </location>
</feature>
<evidence type="ECO:0000256" key="16">
    <source>
        <dbReference type="ARBA" id="ARBA00023136"/>
    </source>
</evidence>
<dbReference type="Pfam" id="PF08448">
    <property type="entry name" value="PAS_4"/>
    <property type="match status" value="1"/>
</dbReference>
<dbReference type="CDD" id="cd00088">
    <property type="entry name" value="HPT"/>
    <property type="match status" value="1"/>
</dbReference>
<dbReference type="InterPro" id="IPR013655">
    <property type="entry name" value="PAS_fold_3"/>
</dbReference>
<dbReference type="InterPro" id="IPR001610">
    <property type="entry name" value="PAC"/>
</dbReference>
<dbReference type="InterPro" id="IPR000700">
    <property type="entry name" value="PAS-assoc_C"/>
</dbReference>
<dbReference type="CDD" id="cd00130">
    <property type="entry name" value="PAS"/>
    <property type="match status" value="7"/>
</dbReference>
<keyword evidence="27" id="KW-1185">Reference proteome</keyword>
<organism evidence="26 27">
    <name type="scientific">Catalinimonas alkaloidigena</name>
    <dbReference type="NCBI Taxonomy" id="1075417"/>
    <lineage>
        <taxon>Bacteria</taxon>
        <taxon>Pseudomonadati</taxon>
        <taxon>Bacteroidota</taxon>
        <taxon>Cytophagia</taxon>
        <taxon>Cytophagales</taxon>
        <taxon>Catalimonadaceae</taxon>
        <taxon>Catalinimonas</taxon>
    </lineage>
</organism>
<dbReference type="PROSITE" id="PS50894">
    <property type="entry name" value="HPT"/>
    <property type="match status" value="1"/>
</dbReference>
<dbReference type="InterPro" id="IPR013767">
    <property type="entry name" value="PAS_fold"/>
</dbReference>
<feature type="modified residue" description="Phosphohistidine" evidence="19">
    <location>
        <position position="1818"/>
    </location>
</feature>
<dbReference type="SUPFAM" id="SSF55874">
    <property type="entry name" value="ATPase domain of HSP90 chaperone/DNA topoisomerase II/histidine kinase"/>
    <property type="match status" value="1"/>
</dbReference>
<dbReference type="FunFam" id="3.30.450.20:FF:000099">
    <property type="entry name" value="Sensory box sensor histidine kinase"/>
    <property type="match status" value="1"/>
</dbReference>
<dbReference type="Pfam" id="PF01627">
    <property type="entry name" value="Hpt"/>
    <property type="match status" value="1"/>
</dbReference>
<evidence type="ECO:0000256" key="11">
    <source>
        <dbReference type="ARBA" id="ARBA00022741"/>
    </source>
</evidence>
<comment type="catalytic activity">
    <reaction evidence="1">
        <text>ATP + protein L-histidine = ADP + protein N-phospho-L-histidine.</text>
        <dbReference type="EC" id="2.7.13.3"/>
    </reaction>
</comment>
<keyword evidence="8 20" id="KW-0597">Phosphoprotein</keyword>
<feature type="domain" description="PAS" evidence="23">
    <location>
        <begin position="568"/>
        <end position="638"/>
    </location>
</feature>
<evidence type="ECO:0000256" key="9">
    <source>
        <dbReference type="ARBA" id="ARBA00022679"/>
    </source>
</evidence>
<feature type="domain" description="PAC" evidence="24">
    <location>
        <begin position="1181"/>
        <end position="1234"/>
    </location>
</feature>
<dbReference type="SMART" id="SM00387">
    <property type="entry name" value="HATPase_c"/>
    <property type="match status" value="1"/>
</dbReference>
<dbReference type="InterPro" id="IPR036890">
    <property type="entry name" value="HATPase_C_sf"/>
</dbReference>
<evidence type="ECO:0000256" key="3">
    <source>
        <dbReference type="ARBA" id="ARBA00004496"/>
    </source>
</evidence>
<dbReference type="SUPFAM" id="SSF55781">
    <property type="entry name" value="GAF domain-like"/>
    <property type="match status" value="2"/>
</dbReference>
<evidence type="ECO:0000256" key="2">
    <source>
        <dbReference type="ARBA" id="ARBA00004429"/>
    </source>
</evidence>
<dbReference type="EMBL" id="FNFO01000004">
    <property type="protein sequence ID" value="SDL03643.1"/>
    <property type="molecule type" value="Genomic_DNA"/>
</dbReference>
<evidence type="ECO:0000256" key="20">
    <source>
        <dbReference type="PROSITE-ProRule" id="PRU00169"/>
    </source>
</evidence>
<feature type="domain" description="PAC" evidence="24">
    <location>
        <begin position="641"/>
        <end position="693"/>
    </location>
</feature>
<evidence type="ECO:0000256" key="6">
    <source>
        <dbReference type="ARBA" id="ARBA00022490"/>
    </source>
</evidence>
<dbReference type="Pfam" id="PF00072">
    <property type="entry name" value="Response_reg"/>
    <property type="match status" value="1"/>
</dbReference>
<dbReference type="Gene3D" id="3.30.565.10">
    <property type="entry name" value="Histidine kinase-like ATPase, C-terminal domain"/>
    <property type="match status" value="1"/>
</dbReference>
<evidence type="ECO:0000259" key="25">
    <source>
        <dbReference type="PROSITE" id="PS50894"/>
    </source>
</evidence>
<keyword evidence="7" id="KW-0997">Cell inner membrane</keyword>
<dbReference type="Gene3D" id="3.40.50.2300">
    <property type="match status" value="1"/>
</dbReference>
<keyword evidence="13" id="KW-0067">ATP-binding</keyword>
<evidence type="ECO:0000256" key="7">
    <source>
        <dbReference type="ARBA" id="ARBA00022519"/>
    </source>
</evidence>
<dbReference type="CDD" id="cd16922">
    <property type="entry name" value="HATPase_EvgS-ArcB-TorS-like"/>
    <property type="match status" value="1"/>
</dbReference>
<dbReference type="RefSeq" id="WP_089682111.1">
    <property type="nucleotide sequence ID" value="NZ_FNFO01000004.1"/>
</dbReference>
<dbReference type="InterPro" id="IPR036097">
    <property type="entry name" value="HisK_dim/P_sf"/>
</dbReference>
<dbReference type="InterPro" id="IPR003661">
    <property type="entry name" value="HisK_dim/P_dom"/>
</dbReference>
<dbReference type="CDD" id="cd00082">
    <property type="entry name" value="HisKA"/>
    <property type="match status" value="1"/>
</dbReference>
<dbReference type="PROSITE" id="PS50112">
    <property type="entry name" value="PAS"/>
    <property type="match status" value="5"/>
</dbReference>
<feature type="domain" description="PAS" evidence="23">
    <location>
        <begin position="827"/>
        <end position="897"/>
    </location>
</feature>
<dbReference type="Pfam" id="PF02518">
    <property type="entry name" value="HATPase_c"/>
    <property type="match status" value="1"/>
</dbReference>
<accession>A0A1G9GTN4</accession>
<evidence type="ECO:0000256" key="19">
    <source>
        <dbReference type="PROSITE-ProRule" id="PRU00110"/>
    </source>
</evidence>
<dbReference type="InterPro" id="IPR008207">
    <property type="entry name" value="Sig_transdc_His_kin_Hpt_dom"/>
</dbReference>
<feature type="domain" description="PAC" evidence="24">
    <location>
        <begin position="1306"/>
        <end position="1358"/>
    </location>
</feature>
<keyword evidence="12" id="KW-0418">Kinase</keyword>
<evidence type="ECO:0000313" key="26">
    <source>
        <dbReference type="EMBL" id="SDL03643.1"/>
    </source>
</evidence>